<evidence type="ECO:0008006" key="5">
    <source>
        <dbReference type="Google" id="ProtNLM"/>
    </source>
</evidence>
<dbReference type="PANTHER" id="PTHR35792">
    <property type="entry name" value="GENERAL STRESS PROTEIN"/>
    <property type="match status" value="1"/>
</dbReference>
<dbReference type="AlphaFoldDB" id="A0A2S7WIL2"/>
<keyword evidence="1" id="KW-0175">Coiled coil</keyword>
<dbReference type="PANTHER" id="PTHR35792:SF2">
    <property type="entry name" value="GENERAL STRESS PROTEIN"/>
    <property type="match status" value="1"/>
</dbReference>
<proteinExistence type="predicted"/>
<comment type="caution">
    <text evidence="3">The sequence shown here is derived from an EMBL/GenBank/DDBJ whole genome shotgun (WGS) entry which is preliminary data.</text>
</comment>
<feature type="transmembrane region" description="Helical" evidence="2">
    <location>
        <begin position="6"/>
        <end position="26"/>
    </location>
</feature>
<dbReference type="Proteomes" id="UP000239068">
    <property type="component" value="Unassembled WGS sequence"/>
</dbReference>
<evidence type="ECO:0000313" key="4">
    <source>
        <dbReference type="Proteomes" id="UP000239068"/>
    </source>
</evidence>
<keyword evidence="4" id="KW-1185">Reference proteome</keyword>
<dbReference type="EMBL" id="MSCM01000002">
    <property type="protein sequence ID" value="PQJ77448.1"/>
    <property type="molecule type" value="Genomic_DNA"/>
</dbReference>
<evidence type="ECO:0000256" key="1">
    <source>
        <dbReference type="SAM" id="Coils"/>
    </source>
</evidence>
<feature type="coiled-coil region" evidence="1">
    <location>
        <begin position="82"/>
        <end position="109"/>
    </location>
</feature>
<gene>
    <name evidence="3" type="ORF">BTO16_16625</name>
</gene>
<evidence type="ECO:0000313" key="3">
    <source>
        <dbReference type="EMBL" id="PQJ77448.1"/>
    </source>
</evidence>
<dbReference type="RefSeq" id="WP_105022770.1">
    <property type="nucleotide sequence ID" value="NZ_MSCM01000002.1"/>
</dbReference>
<dbReference type="Pfam" id="PF12732">
    <property type="entry name" value="YtxH"/>
    <property type="match status" value="1"/>
</dbReference>
<dbReference type="InterPro" id="IPR024623">
    <property type="entry name" value="YtxH"/>
</dbReference>
<reference evidence="3 4" key="1">
    <citation type="submission" date="2016-12" db="EMBL/GenBank/DDBJ databases">
        <title>Trade-off between light-utilization and light-protection in marine flavobacteria.</title>
        <authorList>
            <person name="Kumagai Y."/>
            <person name="Yoshizawa S."/>
            <person name="Kogure K."/>
            <person name="Iwasaki W."/>
        </authorList>
    </citation>
    <scope>NUCLEOTIDE SEQUENCE [LARGE SCALE GENOMIC DNA]</scope>
    <source>
        <strain evidence="3 4">ATCC 43844</strain>
    </source>
</reference>
<keyword evidence="2" id="KW-0472">Membrane</keyword>
<keyword evidence="2" id="KW-0812">Transmembrane</keyword>
<name>A0A2S7WIL2_9FLAO</name>
<dbReference type="Gene3D" id="1.20.120.20">
    <property type="entry name" value="Apolipoprotein"/>
    <property type="match status" value="1"/>
</dbReference>
<keyword evidence="2" id="KW-1133">Transmembrane helix</keyword>
<dbReference type="InterPro" id="IPR052928">
    <property type="entry name" value="Desiccation-related_membrane"/>
</dbReference>
<accession>A0A2S7WIL2</accession>
<dbReference type="OrthoDB" id="598035at2"/>
<protein>
    <recommendedName>
        <fullName evidence="5">Gas vesicle protein</fullName>
    </recommendedName>
</protein>
<evidence type="ECO:0000256" key="2">
    <source>
        <dbReference type="SAM" id="Phobius"/>
    </source>
</evidence>
<sequence length="110" mass="11837">MSNSSNTIVGLLAGTVIGATLGILFAPDKGTKTRRRISDEALSVKGRIVETASEFSDKVSSSVSSKKETLDAQLENVVSNVSHKAEDVISTLEKKLHELKEKNKKLQKPA</sequence>
<organism evidence="3 4">
    <name type="scientific">Polaribacter glomeratus</name>
    <dbReference type="NCBI Taxonomy" id="102"/>
    <lineage>
        <taxon>Bacteria</taxon>
        <taxon>Pseudomonadati</taxon>
        <taxon>Bacteroidota</taxon>
        <taxon>Flavobacteriia</taxon>
        <taxon>Flavobacteriales</taxon>
        <taxon>Flavobacteriaceae</taxon>
    </lineage>
</organism>